<dbReference type="PROSITE" id="PS51678">
    <property type="entry name" value="SAM_MT_PRMT"/>
    <property type="match status" value="1"/>
</dbReference>
<keyword evidence="13" id="KW-0175">Coiled coil</keyword>
<dbReference type="SUPFAM" id="SSF57667">
    <property type="entry name" value="beta-beta-alpha zinc fingers"/>
    <property type="match status" value="1"/>
</dbReference>
<dbReference type="GO" id="GO:0005829">
    <property type="term" value="C:cytosol"/>
    <property type="evidence" value="ECO:0007669"/>
    <property type="project" value="UniProtKB-SubCell"/>
</dbReference>
<evidence type="ECO:0000256" key="5">
    <source>
        <dbReference type="ARBA" id="ARBA00022679"/>
    </source>
</evidence>
<evidence type="ECO:0000256" key="8">
    <source>
        <dbReference type="ARBA" id="ARBA00022771"/>
    </source>
</evidence>
<feature type="coiled-coil region" evidence="13">
    <location>
        <begin position="142"/>
        <end position="176"/>
    </location>
</feature>
<dbReference type="GO" id="GO:0032259">
    <property type="term" value="P:methylation"/>
    <property type="evidence" value="ECO:0007669"/>
    <property type="project" value="UniProtKB-KW"/>
</dbReference>
<dbReference type="InterPro" id="IPR036236">
    <property type="entry name" value="Znf_C2H2_sf"/>
</dbReference>
<dbReference type="Gene3D" id="3.40.50.150">
    <property type="entry name" value="Vaccinia Virus protein VP39"/>
    <property type="match status" value="1"/>
</dbReference>
<keyword evidence="8" id="KW-0863">Zinc-finger</keyword>
<evidence type="ECO:0000256" key="14">
    <source>
        <dbReference type="SAM" id="MobiDB-lite"/>
    </source>
</evidence>
<protein>
    <recommendedName>
        <fullName evidence="2">type I protein arginine methyltransferase</fullName>
        <ecNumber evidence="2">2.1.1.319</ecNumber>
    </recommendedName>
</protein>
<evidence type="ECO:0000256" key="7">
    <source>
        <dbReference type="ARBA" id="ARBA00022723"/>
    </source>
</evidence>
<comment type="subcellular location">
    <subcellularLocation>
        <location evidence="1">Cytoplasm</location>
        <location evidence="1">Cytosol</location>
    </subcellularLocation>
</comment>
<evidence type="ECO:0000256" key="10">
    <source>
        <dbReference type="ARBA" id="ARBA00047384"/>
    </source>
</evidence>
<dbReference type="FunCoup" id="A0A0Q9WFG2">
    <property type="interactions" value="1181"/>
</dbReference>
<evidence type="ECO:0000256" key="6">
    <source>
        <dbReference type="ARBA" id="ARBA00022691"/>
    </source>
</evidence>
<keyword evidence="7" id="KW-0479">Metal-binding</keyword>
<dbReference type="EC" id="2.1.1.319" evidence="2"/>
<dbReference type="Pfam" id="PF06325">
    <property type="entry name" value="PrmA"/>
    <property type="match status" value="1"/>
</dbReference>
<keyword evidence="4 12" id="KW-0489">Methyltransferase</keyword>
<gene>
    <name evidence="17" type="primary">Dvir\GJ24043</name>
    <name evidence="17" type="ORF">Dvir_GJ24043</name>
</gene>
<dbReference type="PANTHER" id="PTHR11006">
    <property type="entry name" value="PROTEIN ARGININE N-METHYLTRANSFERASE"/>
    <property type="match status" value="1"/>
</dbReference>
<keyword evidence="18" id="KW-1185">Reference proteome</keyword>
<dbReference type="Gene3D" id="2.70.160.11">
    <property type="entry name" value="Hnrnp arginine n-methyltransferase1"/>
    <property type="match status" value="1"/>
</dbReference>
<feature type="domain" description="Protein arginine N-methyltransferase 3-like C2H2 zinc finger" evidence="15">
    <location>
        <begin position="73"/>
        <end position="117"/>
    </location>
</feature>
<dbReference type="Pfam" id="PF22528">
    <property type="entry name" value="PRMT_C"/>
    <property type="match status" value="1"/>
</dbReference>
<feature type="compositionally biased region" description="Acidic residues" evidence="14">
    <location>
        <begin position="20"/>
        <end position="40"/>
    </location>
</feature>
<evidence type="ECO:0000313" key="18">
    <source>
        <dbReference type="Proteomes" id="UP000008792"/>
    </source>
</evidence>
<dbReference type="STRING" id="7244.A0A0Q9WFG2"/>
<keyword evidence="5 12" id="KW-0808">Transferase</keyword>
<dbReference type="OrthoDB" id="7848332at2759"/>
<name>A0A0Q9WFG2_DROVI</name>
<evidence type="ECO:0000256" key="9">
    <source>
        <dbReference type="ARBA" id="ARBA00022833"/>
    </source>
</evidence>
<dbReference type="CDD" id="cd02440">
    <property type="entry name" value="AdoMet_MTases"/>
    <property type="match status" value="1"/>
</dbReference>
<dbReference type="InParanoid" id="A0A0Q9WFG2"/>
<proteinExistence type="predicted"/>
<keyword evidence="9" id="KW-0862">Zinc</keyword>
<evidence type="ECO:0000256" key="3">
    <source>
        <dbReference type="ARBA" id="ARBA00022490"/>
    </source>
</evidence>
<feature type="region of interest" description="Disordered" evidence="14">
    <location>
        <begin position="1"/>
        <end position="41"/>
    </location>
</feature>
<reference evidence="17 18" key="1">
    <citation type="journal article" date="2007" name="Nature">
        <title>Evolution of genes and genomes on the Drosophila phylogeny.</title>
        <authorList>
            <consortium name="Drosophila 12 Genomes Consortium"/>
            <person name="Clark A.G."/>
            <person name="Eisen M.B."/>
            <person name="Smith D.R."/>
            <person name="Bergman C.M."/>
            <person name="Oliver B."/>
            <person name="Markow T.A."/>
            <person name="Kaufman T.C."/>
            <person name="Kellis M."/>
            <person name="Gelbart W."/>
            <person name="Iyer V.N."/>
            <person name="Pollard D.A."/>
            <person name="Sackton T.B."/>
            <person name="Larracuente A.M."/>
            <person name="Singh N.D."/>
            <person name="Abad J.P."/>
            <person name="Abt D.N."/>
            <person name="Adryan B."/>
            <person name="Aguade M."/>
            <person name="Akashi H."/>
            <person name="Anderson W.W."/>
            <person name="Aquadro C.F."/>
            <person name="Ardell D.H."/>
            <person name="Arguello R."/>
            <person name="Artieri C.G."/>
            <person name="Barbash D.A."/>
            <person name="Barker D."/>
            <person name="Barsanti P."/>
            <person name="Batterham P."/>
            <person name="Batzoglou S."/>
            <person name="Begun D."/>
            <person name="Bhutkar A."/>
            <person name="Blanco E."/>
            <person name="Bosak S.A."/>
            <person name="Bradley R.K."/>
            <person name="Brand A.D."/>
            <person name="Brent M.R."/>
            <person name="Brooks A.N."/>
            <person name="Brown R.H."/>
            <person name="Butlin R.K."/>
            <person name="Caggese C."/>
            <person name="Calvi B.R."/>
            <person name="Bernardo de Carvalho A."/>
            <person name="Caspi A."/>
            <person name="Castrezana S."/>
            <person name="Celniker S.E."/>
            <person name="Chang J.L."/>
            <person name="Chapple C."/>
            <person name="Chatterji S."/>
            <person name="Chinwalla A."/>
            <person name="Civetta A."/>
            <person name="Clifton S.W."/>
            <person name="Comeron J.M."/>
            <person name="Costello J.C."/>
            <person name="Coyne J.A."/>
            <person name="Daub J."/>
            <person name="David R.G."/>
            <person name="Delcher A.L."/>
            <person name="Delehaunty K."/>
            <person name="Do C.B."/>
            <person name="Ebling H."/>
            <person name="Edwards K."/>
            <person name="Eickbush T."/>
            <person name="Evans J.D."/>
            <person name="Filipski A."/>
            <person name="Findeiss S."/>
            <person name="Freyhult E."/>
            <person name="Fulton L."/>
            <person name="Fulton R."/>
            <person name="Garcia A.C."/>
            <person name="Gardiner A."/>
            <person name="Garfield D.A."/>
            <person name="Garvin B.E."/>
            <person name="Gibson G."/>
            <person name="Gilbert D."/>
            <person name="Gnerre S."/>
            <person name="Godfrey J."/>
            <person name="Good R."/>
            <person name="Gotea V."/>
            <person name="Gravely B."/>
            <person name="Greenberg A.J."/>
            <person name="Griffiths-Jones S."/>
            <person name="Gross S."/>
            <person name="Guigo R."/>
            <person name="Gustafson E.A."/>
            <person name="Haerty W."/>
            <person name="Hahn M.W."/>
            <person name="Halligan D.L."/>
            <person name="Halpern A.L."/>
            <person name="Halter G.M."/>
            <person name="Han M.V."/>
            <person name="Heger A."/>
            <person name="Hillier L."/>
            <person name="Hinrichs A.S."/>
            <person name="Holmes I."/>
            <person name="Hoskins R.A."/>
            <person name="Hubisz M.J."/>
            <person name="Hultmark D."/>
            <person name="Huntley M.A."/>
            <person name="Jaffe D.B."/>
            <person name="Jagadeeshan S."/>
            <person name="Jeck W.R."/>
            <person name="Johnson J."/>
            <person name="Jones C.D."/>
            <person name="Jordan W.C."/>
            <person name="Karpen G.H."/>
            <person name="Kataoka E."/>
            <person name="Keightley P.D."/>
            <person name="Kheradpour P."/>
            <person name="Kirkness E.F."/>
            <person name="Koerich L.B."/>
            <person name="Kristiansen K."/>
            <person name="Kudrna D."/>
            <person name="Kulathinal R.J."/>
            <person name="Kumar S."/>
            <person name="Kwok R."/>
            <person name="Lander E."/>
            <person name="Langley C.H."/>
            <person name="Lapoint R."/>
            <person name="Lazzaro B.P."/>
            <person name="Lee S.J."/>
            <person name="Levesque L."/>
            <person name="Li R."/>
            <person name="Lin C.F."/>
            <person name="Lin M.F."/>
            <person name="Lindblad-Toh K."/>
            <person name="Llopart A."/>
            <person name="Long M."/>
            <person name="Low L."/>
            <person name="Lozovsky E."/>
            <person name="Lu J."/>
            <person name="Luo M."/>
            <person name="Machado C.A."/>
            <person name="Makalowski W."/>
            <person name="Marzo M."/>
            <person name="Matsuda M."/>
            <person name="Matzkin L."/>
            <person name="McAllister B."/>
            <person name="McBride C.S."/>
            <person name="McKernan B."/>
            <person name="McKernan K."/>
            <person name="Mendez-Lago M."/>
            <person name="Minx P."/>
            <person name="Mollenhauer M.U."/>
            <person name="Montooth K."/>
            <person name="Mount S.M."/>
            <person name="Mu X."/>
            <person name="Myers E."/>
            <person name="Negre B."/>
            <person name="Newfeld S."/>
            <person name="Nielsen R."/>
            <person name="Noor M.A."/>
            <person name="O'Grady P."/>
            <person name="Pachter L."/>
            <person name="Papaceit M."/>
            <person name="Parisi M.J."/>
            <person name="Parisi M."/>
            <person name="Parts L."/>
            <person name="Pedersen J.S."/>
            <person name="Pesole G."/>
            <person name="Phillippy A.M."/>
            <person name="Ponting C.P."/>
            <person name="Pop M."/>
            <person name="Porcelli D."/>
            <person name="Powell J.R."/>
            <person name="Prohaska S."/>
            <person name="Pruitt K."/>
            <person name="Puig M."/>
            <person name="Quesneville H."/>
            <person name="Ram K.R."/>
            <person name="Rand D."/>
            <person name="Rasmussen M.D."/>
            <person name="Reed L.K."/>
            <person name="Reenan R."/>
            <person name="Reily A."/>
            <person name="Remington K.A."/>
            <person name="Rieger T.T."/>
            <person name="Ritchie M.G."/>
            <person name="Robin C."/>
            <person name="Rogers Y.H."/>
            <person name="Rohde C."/>
            <person name="Rozas J."/>
            <person name="Rubenfield M.J."/>
            <person name="Ruiz A."/>
            <person name="Russo S."/>
            <person name="Salzberg S.L."/>
            <person name="Sanchez-Gracia A."/>
            <person name="Saranga D.J."/>
            <person name="Sato H."/>
            <person name="Schaeffer S.W."/>
            <person name="Schatz M.C."/>
            <person name="Schlenke T."/>
            <person name="Schwartz R."/>
            <person name="Segarra C."/>
            <person name="Singh R.S."/>
            <person name="Sirot L."/>
            <person name="Sirota M."/>
            <person name="Sisneros N.B."/>
            <person name="Smith C.D."/>
            <person name="Smith T.F."/>
            <person name="Spieth J."/>
            <person name="Stage D.E."/>
            <person name="Stark A."/>
            <person name="Stephan W."/>
            <person name="Strausberg R.L."/>
            <person name="Strempel S."/>
            <person name="Sturgill D."/>
            <person name="Sutton G."/>
            <person name="Sutton G.G."/>
            <person name="Tao W."/>
            <person name="Teichmann S."/>
            <person name="Tobari Y.N."/>
            <person name="Tomimura Y."/>
            <person name="Tsolas J.M."/>
            <person name="Valente V.L."/>
            <person name="Venter E."/>
            <person name="Venter J.C."/>
            <person name="Vicario S."/>
            <person name="Vieira F.G."/>
            <person name="Vilella A.J."/>
            <person name="Villasante A."/>
            <person name="Walenz B."/>
            <person name="Wang J."/>
            <person name="Wasserman M."/>
            <person name="Watts T."/>
            <person name="Wilson D."/>
            <person name="Wilson R.K."/>
            <person name="Wing R.A."/>
            <person name="Wolfner M.F."/>
            <person name="Wong A."/>
            <person name="Wong G.K."/>
            <person name="Wu C.I."/>
            <person name="Wu G."/>
            <person name="Yamamoto D."/>
            <person name="Yang H.P."/>
            <person name="Yang S.P."/>
            <person name="Yorke J.A."/>
            <person name="Yoshida K."/>
            <person name="Zdobnov E."/>
            <person name="Zhang P."/>
            <person name="Zhang Y."/>
            <person name="Zimin A.V."/>
            <person name="Baldwin J."/>
            <person name="Abdouelleil A."/>
            <person name="Abdulkadir J."/>
            <person name="Abebe A."/>
            <person name="Abera B."/>
            <person name="Abreu J."/>
            <person name="Acer S.C."/>
            <person name="Aftuck L."/>
            <person name="Alexander A."/>
            <person name="An P."/>
            <person name="Anderson E."/>
            <person name="Anderson S."/>
            <person name="Arachi H."/>
            <person name="Azer M."/>
            <person name="Bachantsang P."/>
            <person name="Barry A."/>
            <person name="Bayul T."/>
            <person name="Berlin A."/>
            <person name="Bessette D."/>
            <person name="Bloom T."/>
            <person name="Blye J."/>
            <person name="Boguslavskiy L."/>
            <person name="Bonnet C."/>
            <person name="Boukhgalter B."/>
            <person name="Bourzgui I."/>
            <person name="Brown A."/>
            <person name="Cahill P."/>
            <person name="Channer S."/>
            <person name="Cheshatsang Y."/>
            <person name="Chuda L."/>
            <person name="Citroen M."/>
            <person name="Collymore A."/>
            <person name="Cooke P."/>
            <person name="Costello M."/>
            <person name="D'Aco K."/>
            <person name="Daza R."/>
            <person name="De Haan G."/>
            <person name="DeGray S."/>
            <person name="DeMaso C."/>
            <person name="Dhargay N."/>
            <person name="Dooley K."/>
            <person name="Dooley E."/>
            <person name="Doricent M."/>
            <person name="Dorje P."/>
            <person name="Dorjee K."/>
            <person name="Dupes A."/>
            <person name="Elong R."/>
            <person name="Falk J."/>
            <person name="Farina A."/>
            <person name="Faro S."/>
            <person name="Ferguson D."/>
            <person name="Fisher S."/>
            <person name="Foley C.D."/>
            <person name="Franke A."/>
            <person name="Friedrich D."/>
            <person name="Gadbois L."/>
            <person name="Gearin G."/>
            <person name="Gearin C.R."/>
            <person name="Giannoukos G."/>
            <person name="Goode T."/>
            <person name="Graham J."/>
            <person name="Grandbois E."/>
            <person name="Grewal S."/>
            <person name="Gyaltsen K."/>
            <person name="Hafez N."/>
            <person name="Hagos B."/>
            <person name="Hall J."/>
            <person name="Henson C."/>
            <person name="Hollinger A."/>
            <person name="Honan T."/>
            <person name="Huard M.D."/>
            <person name="Hughes L."/>
            <person name="Hurhula B."/>
            <person name="Husby M.E."/>
            <person name="Kamat A."/>
            <person name="Kanga B."/>
            <person name="Kashin S."/>
            <person name="Khazanovich D."/>
            <person name="Kisner P."/>
            <person name="Lance K."/>
            <person name="Lara M."/>
            <person name="Lee W."/>
            <person name="Lennon N."/>
            <person name="Letendre F."/>
            <person name="LeVine R."/>
            <person name="Lipovsky A."/>
            <person name="Liu X."/>
            <person name="Liu J."/>
            <person name="Liu S."/>
            <person name="Lokyitsang T."/>
            <person name="Lokyitsang Y."/>
            <person name="Lubonja R."/>
            <person name="Lui A."/>
            <person name="MacDonald P."/>
            <person name="Magnisalis V."/>
            <person name="Maru K."/>
            <person name="Matthews C."/>
            <person name="McCusker W."/>
            <person name="McDonough S."/>
            <person name="Mehta T."/>
            <person name="Meldrim J."/>
            <person name="Meneus L."/>
            <person name="Mihai O."/>
            <person name="Mihalev A."/>
            <person name="Mihova T."/>
            <person name="Mittelman R."/>
            <person name="Mlenga V."/>
            <person name="Montmayeur A."/>
            <person name="Mulrain L."/>
            <person name="Navidi A."/>
            <person name="Naylor J."/>
            <person name="Negash T."/>
            <person name="Nguyen T."/>
            <person name="Nguyen N."/>
            <person name="Nicol R."/>
            <person name="Norbu C."/>
            <person name="Norbu N."/>
            <person name="Novod N."/>
            <person name="O'Neill B."/>
            <person name="Osman S."/>
            <person name="Markiewicz E."/>
            <person name="Oyono O.L."/>
            <person name="Patti C."/>
            <person name="Phunkhang P."/>
            <person name="Pierre F."/>
            <person name="Priest M."/>
            <person name="Raghuraman S."/>
            <person name="Rege F."/>
            <person name="Reyes R."/>
            <person name="Rise C."/>
            <person name="Rogov P."/>
            <person name="Ross K."/>
            <person name="Ryan E."/>
            <person name="Settipalli S."/>
            <person name="Shea T."/>
            <person name="Sherpa N."/>
            <person name="Shi L."/>
            <person name="Shih D."/>
            <person name="Sparrow T."/>
            <person name="Spaulding J."/>
            <person name="Stalker J."/>
            <person name="Stange-Thomann N."/>
            <person name="Stavropoulos S."/>
            <person name="Stone C."/>
            <person name="Strader C."/>
            <person name="Tesfaye S."/>
            <person name="Thomson T."/>
            <person name="Thoulutsang Y."/>
            <person name="Thoulutsang D."/>
            <person name="Topham K."/>
            <person name="Topping I."/>
            <person name="Tsamla T."/>
            <person name="Vassiliev H."/>
            <person name="Vo A."/>
            <person name="Wangchuk T."/>
            <person name="Wangdi T."/>
            <person name="Weiand M."/>
            <person name="Wilkinson J."/>
            <person name="Wilson A."/>
            <person name="Yadav S."/>
            <person name="Young G."/>
            <person name="Yu Q."/>
            <person name="Zembek L."/>
            <person name="Zhong D."/>
            <person name="Zimmer A."/>
            <person name="Zwirko Z."/>
            <person name="Jaffe D.B."/>
            <person name="Alvarez P."/>
            <person name="Brockman W."/>
            <person name="Butler J."/>
            <person name="Chin C."/>
            <person name="Gnerre S."/>
            <person name="Grabherr M."/>
            <person name="Kleber M."/>
            <person name="Mauceli E."/>
            <person name="MacCallum I."/>
        </authorList>
    </citation>
    <scope>NUCLEOTIDE SEQUENCE [LARGE SCALE GENOMIC DNA]</scope>
    <source>
        <strain evidence="18">Tucson 15010-1051.87</strain>
    </source>
</reference>
<dbReference type="InterPro" id="IPR049482">
    <property type="entry name" value="ANM3-like_C2H2_Zf"/>
</dbReference>
<evidence type="ECO:0000256" key="4">
    <source>
        <dbReference type="ARBA" id="ARBA00022603"/>
    </source>
</evidence>
<dbReference type="PANTHER" id="PTHR11006:SF53">
    <property type="entry name" value="PROTEIN ARGININE N-METHYLTRANSFERASE 3"/>
    <property type="match status" value="1"/>
</dbReference>
<dbReference type="EMBL" id="CH940650">
    <property type="protein sequence ID" value="KRF83187.1"/>
    <property type="molecule type" value="Genomic_DNA"/>
</dbReference>
<evidence type="ECO:0000256" key="1">
    <source>
        <dbReference type="ARBA" id="ARBA00004514"/>
    </source>
</evidence>
<evidence type="ECO:0000259" key="15">
    <source>
        <dbReference type="Pfam" id="PF21137"/>
    </source>
</evidence>
<dbReference type="InterPro" id="IPR055135">
    <property type="entry name" value="PRMT_dom"/>
</dbReference>
<dbReference type="GO" id="GO:0035242">
    <property type="term" value="F:protein-arginine omega-N asymmetric methyltransferase activity"/>
    <property type="evidence" value="ECO:0007669"/>
    <property type="project" value="UniProtKB-EC"/>
</dbReference>
<dbReference type="AlphaFoldDB" id="A0A0Q9WFG2"/>
<dbReference type="InterPro" id="IPR029063">
    <property type="entry name" value="SAM-dependent_MTases_sf"/>
</dbReference>
<keyword evidence="6 12" id="KW-0949">S-adenosyl-L-methionine</keyword>
<evidence type="ECO:0000313" key="17">
    <source>
        <dbReference type="EMBL" id="KRF83187.1"/>
    </source>
</evidence>
<evidence type="ECO:0000259" key="16">
    <source>
        <dbReference type="Pfam" id="PF22528"/>
    </source>
</evidence>
<dbReference type="Proteomes" id="UP000008792">
    <property type="component" value="Unassembled WGS sequence"/>
</dbReference>
<feature type="domain" description="Protein arginine N-methyltransferase" evidence="16">
    <location>
        <begin position="347"/>
        <end position="502"/>
    </location>
</feature>
<comment type="catalytic activity">
    <reaction evidence="11">
        <text>L-arginyl-[protein] + S-adenosyl-L-methionine = N(omega)-methyl-L-arginyl-[protein] + S-adenosyl-L-homocysteine + H(+)</text>
        <dbReference type="Rhea" id="RHEA:48100"/>
        <dbReference type="Rhea" id="RHEA-COMP:10532"/>
        <dbReference type="Rhea" id="RHEA-COMP:11990"/>
        <dbReference type="ChEBI" id="CHEBI:15378"/>
        <dbReference type="ChEBI" id="CHEBI:29965"/>
        <dbReference type="ChEBI" id="CHEBI:57856"/>
        <dbReference type="ChEBI" id="CHEBI:59789"/>
        <dbReference type="ChEBI" id="CHEBI:65280"/>
    </reaction>
    <physiologicalReaction direction="left-to-right" evidence="11">
        <dbReference type="Rhea" id="RHEA:48101"/>
    </physiologicalReaction>
</comment>
<accession>A0A0Q9WFG2</accession>
<dbReference type="SMR" id="A0A0Q9WFG2"/>
<dbReference type="GO" id="GO:0042054">
    <property type="term" value="F:histone methyltransferase activity"/>
    <property type="evidence" value="ECO:0007669"/>
    <property type="project" value="TreeGrafter"/>
</dbReference>
<dbReference type="SUPFAM" id="SSF53335">
    <property type="entry name" value="S-adenosyl-L-methionine-dependent methyltransferases"/>
    <property type="match status" value="1"/>
</dbReference>
<evidence type="ECO:0000256" key="12">
    <source>
        <dbReference type="PROSITE-ProRule" id="PRU01015"/>
    </source>
</evidence>
<evidence type="ECO:0000256" key="11">
    <source>
        <dbReference type="ARBA" id="ARBA00049303"/>
    </source>
</evidence>
<dbReference type="FunFam" id="3.40.50.150:FF:000003">
    <property type="entry name" value="Blast:Protein arginine N-methyltransferase 1"/>
    <property type="match status" value="1"/>
</dbReference>
<dbReference type="Pfam" id="PF21137">
    <property type="entry name" value="ANM3_C2H2_Zf"/>
    <property type="match status" value="1"/>
</dbReference>
<evidence type="ECO:0000256" key="2">
    <source>
        <dbReference type="ARBA" id="ARBA00011925"/>
    </source>
</evidence>
<dbReference type="InterPro" id="IPR025799">
    <property type="entry name" value="Arg_MeTrfase"/>
</dbReference>
<organism evidence="17 18">
    <name type="scientific">Drosophila virilis</name>
    <name type="common">Fruit fly</name>
    <dbReference type="NCBI Taxonomy" id="7244"/>
    <lineage>
        <taxon>Eukaryota</taxon>
        <taxon>Metazoa</taxon>
        <taxon>Ecdysozoa</taxon>
        <taxon>Arthropoda</taxon>
        <taxon>Hexapoda</taxon>
        <taxon>Insecta</taxon>
        <taxon>Pterygota</taxon>
        <taxon>Neoptera</taxon>
        <taxon>Endopterygota</taxon>
        <taxon>Diptera</taxon>
        <taxon>Brachycera</taxon>
        <taxon>Muscomorpha</taxon>
        <taxon>Ephydroidea</taxon>
        <taxon>Drosophilidae</taxon>
        <taxon>Drosophila</taxon>
    </lineage>
</organism>
<dbReference type="GO" id="GO:0005634">
    <property type="term" value="C:nucleus"/>
    <property type="evidence" value="ECO:0007669"/>
    <property type="project" value="TreeGrafter"/>
</dbReference>
<comment type="catalytic activity">
    <reaction evidence="10">
        <text>L-arginyl-[protein] + 2 S-adenosyl-L-methionine = N(omega),N(omega)-dimethyl-L-arginyl-[protein] + 2 S-adenosyl-L-homocysteine + 2 H(+)</text>
        <dbReference type="Rhea" id="RHEA:48096"/>
        <dbReference type="Rhea" id="RHEA-COMP:10532"/>
        <dbReference type="Rhea" id="RHEA-COMP:11991"/>
        <dbReference type="ChEBI" id="CHEBI:15378"/>
        <dbReference type="ChEBI" id="CHEBI:29965"/>
        <dbReference type="ChEBI" id="CHEBI:57856"/>
        <dbReference type="ChEBI" id="CHEBI:59789"/>
        <dbReference type="ChEBI" id="CHEBI:61897"/>
        <dbReference type="EC" id="2.1.1.319"/>
    </reaction>
    <physiologicalReaction direction="left-to-right" evidence="10">
        <dbReference type="Rhea" id="RHEA:48097"/>
    </physiologicalReaction>
</comment>
<dbReference type="GO" id="GO:0008270">
    <property type="term" value="F:zinc ion binding"/>
    <property type="evidence" value="ECO:0007669"/>
    <property type="project" value="UniProtKB-KW"/>
</dbReference>
<keyword evidence="3" id="KW-0963">Cytoplasm</keyword>
<evidence type="ECO:0000256" key="13">
    <source>
        <dbReference type="SAM" id="Coils"/>
    </source>
</evidence>
<dbReference type="GO" id="GO:0035241">
    <property type="term" value="F:protein-arginine omega-N monomethyltransferase activity"/>
    <property type="evidence" value="ECO:0007669"/>
    <property type="project" value="RHEA"/>
</dbReference>
<sequence>MKNTDQKEFPPTANESTEPSSDEEAYDDIEDDEEMGENEGEPTTCLFCTQVFPSIDLAIEHLNSEHKVNLSQLKQKFQMDQYAFIKLINYIRGGQVSAEQLLLTEQPQWNDEKYLKPGEYEPWLCYDYDALKTDETEITDSVPALKQRIAEQSKLLQQASEDMERMRNDYKALLQKVHSDVEAGGKALPSTSNGIVRNAPTLDKEYFNSYSHFGIHYEMLSDKVRTSSYRAALMQNQRYLHGKSVLDVGCGTGILSIFASQAGAETVVGIDNSEIVYTAMDIVRKNNVKNVKLVKGRLEDTVLPEDKYDVIISEWMGYFLLYEAMLDTIIYARENHLKPSGKILPNRCTLHLLGINEALHEQHVEFWSDVYGVNMSDLRKRSIEEPLMEVVNPEHILTESEQIANFDMMTVDLNYSSFTHEFHLKCTQTGKLAAFVGYFDTFFELDSQITFSTSPAETPTHWKQTVFFIDQPQTVQKDQVISGKISSRRHQGDVRALHVDIEAFGKHYKYSVD</sequence>